<dbReference type="AlphaFoldDB" id="A0A3R7W265"/>
<accession>A0A3R7W265</accession>
<feature type="region of interest" description="Disordered" evidence="1">
    <location>
        <begin position="125"/>
        <end position="169"/>
    </location>
</feature>
<reference evidence="2" key="1">
    <citation type="submission" date="2018-07" db="EMBL/GenBank/DDBJ databases">
        <title>Annotation of Aphanomyces astaci genome assembly.</title>
        <authorList>
            <person name="Studholme D.J."/>
        </authorList>
    </citation>
    <scope>NUCLEOTIDE SEQUENCE [LARGE SCALE GENOMIC DNA]</scope>
    <source>
        <strain evidence="2">Pc</strain>
    </source>
</reference>
<dbReference type="EMBL" id="MZMZ02005790">
    <property type="protein sequence ID" value="RQM12895.1"/>
    <property type="molecule type" value="Genomic_DNA"/>
</dbReference>
<evidence type="ECO:0000256" key="1">
    <source>
        <dbReference type="SAM" id="MobiDB-lite"/>
    </source>
</evidence>
<keyword evidence="3" id="KW-1185">Reference proteome</keyword>
<evidence type="ECO:0000313" key="2">
    <source>
        <dbReference type="EMBL" id="RQM12895.1"/>
    </source>
</evidence>
<name>A0A3R7W265_APHAT</name>
<proteinExistence type="predicted"/>
<sequence length="169" mass="18732">MGRADGLSRLPISVIFQEPTGADCTELATDDTEGLATQSEGVEGTQVSTTRMMEATRIKPNEPYRMRQSVRETRRMRADTDSCEADTMRTALTERMGLDVLSPEVKVTGRRHTEQYCWGSLRTERATGTYDGPSEKGETEPEGCEETHLPLLEGSRTGIVDQSPEVPYV</sequence>
<protein>
    <submittedName>
        <fullName evidence="2">Uncharacterized protein</fullName>
    </submittedName>
</protein>
<feature type="compositionally biased region" description="Basic and acidic residues" evidence="1">
    <location>
        <begin position="61"/>
        <end position="80"/>
    </location>
</feature>
<evidence type="ECO:0000313" key="3">
    <source>
        <dbReference type="Proteomes" id="UP000284702"/>
    </source>
</evidence>
<feature type="region of interest" description="Disordered" evidence="1">
    <location>
        <begin position="61"/>
        <end position="84"/>
    </location>
</feature>
<dbReference type="VEuPathDB" id="FungiDB:H257_18557"/>
<dbReference type="Proteomes" id="UP000284702">
    <property type="component" value="Unassembled WGS sequence"/>
</dbReference>
<gene>
    <name evidence="2" type="ORF">B5M09_005105</name>
</gene>
<organism evidence="2 3">
    <name type="scientific">Aphanomyces astaci</name>
    <name type="common">Crayfish plague agent</name>
    <dbReference type="NCBI Taxonomy" id="112090"/>
    <lineage>
        <taxon>Eukaryota</taxon>
        <taxon>Sar</taxon>
        <taxon>Stramenopiles</taxon>
        <taxon>Oomycota</taxon>
        <taxon>Saprolegniomycetes</taxon>
        <taxon>Saprolegniales</taxon>
        <taxon>Verrucalvaceae</taxon>
        <taxon>Aphanomyces</taxon>
    </lineage>
</organism>
<comment type="caution">
    <text evidence="2">The sequence shown here is derived from an EMBL/GenBank/DDBJ whole genome shotgun (WGS) entry which is preliminary data.</text>
</comment>